<evidence type="ECO:0000313" key="3">
    <source>
        <dbReference type="Proteomes" id="UP000749646"/>
    </source>
</evidence>
<evidence type="ECO:0000256" key="1">
    <source>
        <dbReference type="SAM" id="MobiDB-lite"/>
    </source>
</evidence>
<comment type="caution">
    <text evidence="2">The sequence shown here is derived from an EMBL/GenBank/DDBJ whole genome shotgun (WGS) entry which is preliminary data.</text>
</comment>
<reference evidence="2" key="1">
    <citation type="journal article" date="2020" name="Fungal Divers.">
        <title>Resolving the Mortierellaceae phylogeny through synthesis of multi-gene phylogenetics and phylogenomics.</title>
        <authorList>
            <person name="Vandepol N."/>
            <person name="Liber J."/>
            <person name="Desiro A."/>
            <person name="Na H."/>
            <person name="Kennedy M."/>
            <person name="Barry K."/>
            <person name="Grigoriev I.V."/>
            <person name="Miller A.N."/>
            <person name="O'Donnell K."/>
            <person name="Stajich J.E."/>
            <person name="Bonito G."/>
        </authorList>
    </citation>
    <scope>NUCLEOTIDE SEQUENCE</scope>
    <source>
        <strain evidence="2">MES-2147</strain>
    </source>
</reference>
<accession>A0A9P6J3F3</accession>
<feature type="compositionally biased region" description="Polar residues" evidence="1">
    <location>
        <begin position="202"/>
        <end position="219"/>
    </location>
</feature>
<evidence type="ECO:0000313" key="2">
    <source>
        <dbReference type="EMBL" id="KAF9959906.1"/>
    </source>
</evidence>
<name>A0A9P6J3F3_9FUNG</name>
<feature type="region of interest" description="Disordered" evidence="1">
    <location>
        <begin position="158"/>
        <end position="223"/>
    </location>
</feature>
<protein>
    <submittedName>
        <fullName evidence="2">Uncharacterized protein</fullName>
    </submittedName>
</protein>
<feature type="compositionally biased region" description="Gly residues" evidence="1">
    <location>
        <begin position="163"/>
        <end position="173"/>
    </location>
</feature>
<organism evidence="2 3">
    <name type="scientific">Modicella reniformis</name>
    <dbReference type="NCBI Taxonomy" id="1440133"/>
    <lineage>
        <taxon>Eukaryota</taxon>
        <taxon>Fungi</taxon>
        <taxon>Fungi incertae sedis</taxon>
        <taxon>Mucoromycota</taxon>
        <taxon>Mortierellomycotina</taxon>
        <taxon>Mortierellomycetes</taxon>
        <taxon>Mortierellales</taxon>
        <taxon>Mortierellaceae</taxon>
        <taxon>Modicella</taxon>
    </lineage>
</organism>
<sequence>AWIKYLIKVHYEQSGSFKKRLPAATTSSSSLSSSGRNSPALGTPTSRLSVAAMASQLVTENTAGSQTQPMFENEDMIDIVEDCLQNILVHVSPLIRSVLNTVIEYDVEVKEKIGPILKQIDQRIATGSSGIPIAILPTIPVAVSSFMTPMVSSVSTLSEATSVGGGGGGGGVWQEGPSIDAQNEDTEMGGDTATDETKAVAEQNSESSSQQDADNNSILESPPEDWTLYDADFWRSCPIGCLPGGIVPDLSLPWDLDRPPIARVMI</sequence>
<feature type="non-terminal residue" evidence="2">
    <location>
        <position position="1"/>
    </location>
</feature>
<dbReference type="EMBL" id="JAAAHW010006486">
    <property type="protein sequence ID" value="KAF9959906.1"/>
    <property type="molecule type" value="Genomic_DNA"/>
</dbReference>
<gene>
    <name evidence="2" type="ORF">BGZ65_012982</name>
</gene>
<dbReference type="Proteomes" id="UP000749646">
    <property type="component" value="Unassembled WGS sequence"/>
</dbReference>
<keyword evidence="3" id="KW-1185">Reference proteome</keyword>
<proteinExistence type="predicted"/>
<dbReference type="AlphaFoldDB" id="A0A9P6J3F3"/>
<dbReference type="OrthoDB" id="10263222at2759"/>